<sequence length="135" mass="14523">MLSPHPLAYLLLLPLGTCLPLPDTRGPTDALGSIGAGASWTSLAEGPRPRFVWGSSRWSRAPQPQALLVQAKGLRTLGRGHAGFRFRSGRQDEGGKATSFLPAGGEKASVLGNLAEEINGYRRKKGGFHFRFGRR</sequence>
<evidence type="ECO:0000313" key="8">
    <source>
        <dbReference type="Proteomes" id="UP000694414"/>
    </source>
</evidence>
<dbReference type="AlphaFoldDB" id="A0A8C9A0S1"/>
<keyword evidence="8" id="KW-1185">Reference proteome</keyword>
<evidence type="ECO:0000256" key="2">
    <source>
        <dbReference type="ARBA" id="ARBA00005516"/>
    </source>
</evidence>
<proteinExistence type="inferred from homology"/>
<dbReference type="PANTHER" id="PTHR36476">
    <property type="entry name" value="OREXIGENIC NEUROPEPTIDE QRFP"/>
    <property type="match status" value="1"/>
</dbReference>
<dbReference type="GO" id="GO:0007626">
    <property type="term" value="P:locomotory behavior"/>
    <property type="evidence" value="ECO:0007669"/>
    <property type="project" value="Ensembl"/>
</dbReference>
<feature type="signal peptide" evidence="6">
    <location>
        <begin position="1"/>
        <end position="20"/>
    </location>
</feature>
<keyword evidence="6" id="KW-0732">Signal</keyword>
<evidence type="ECO:0000256" key="6">
    <source>
        <dbReference type="SAM" id="SignalP"/>
    </source>
</evidence>
<gene>
    <name evidence="7" type="primary">QRFP</name>
</gene>
<evidence type="ECO:0000256" key="1">
    <source>
        <dbReference type="ARBA" id="ARBA00004613"/>
    </source>
</evidence>
<evidence type="ECO:0000256" key="3">
    <source>
        <dbReference type="ARBA" id="ARBA00022525"/>
    </source>
</evidence>
<dbReference type="GO" id="GO:0007218">
    <property type="term" value="P:neuropeptide signaling pathway"/>
    <property type="evidence" value="ECO:0007669"/>
    <property type="project" value="UniProtKB-KW"/>
</dbReference>
<dbReference type="GO" id="GO:0005184">
    <property type="term" value="F:neuropeptide hormone activity"/>
    <property type="evidence" value="ECO:0007669"/>
    <property type="project" value="Ensembl"/>
</dbReference>
<reference evidence="7" key="2">
    <citation type="submission" date="2025-09" db="UniProtKB">
        <authorList>
            <consortium name="Ensembl"/>
        </authorList>
    </citation>
    <scope>IDENTIFICATION</scope>
</reference>
<feature type="chain" id="PRO_5034414287" evidence="6">
    <location>
        <begin position="21"/>
        <end position="135"/>
    </location>
</feature>
<dbReference type="Proteomes" id="UP000694414">
    <property type="component" value="Unplaced"/>
</dbReference>
<protein>
    <submittedName>
        <fullName evidence="7">Pyroglutamylated RFamide peptide</fullName>
    </submittedName>
</protein>
<accession>A0A8C9A0S1</accession>
<dbReference type="GO" id="GO:0007625">
    <property type="term" value="P:grooming behavior"/>
    <property type="evidence" value="ECO:0007669"/>
    <property type="project" value="Ensembl"/>
</dbReference>
<organism evidence="7 8">
    <name type="scientific">Prolemur simus</name>
    <name type="common">Greater bamboo lemur</name>
    <name type="synonym">Hapalemur simus</name>
    <dbReference type="NCBI Taxonomy" id="1328070"/>
    <lineage>
        <taxon>Eukaryota</taxon>
        <taxon>Metazoa</taxon>
        <taxon>Chordata</taxon>
        <taxon>Craniata</taxon>
        <taxon>Vertebrata</taxon>
        <taxon>Euteleostomi</taxon>
        <taxon>Mammalia</taxon>
        <taxon>Eutheria</taxon>
        <taxon>Euarchontoglires</taxon>
        <taxon>Primates</taxon>
        <taxon>Strepsirrhini</taxon>
        <taxon>Lemuriformes</taxon>
        <taxon>Lemuridae</taxon>
        <taxon>Prolemur</taxon>
    </lineage>
</organism>
<comment type="similarity">
    <text evidence="2">Belongs to the RFamide neuropeptide family.</text>
</comment>
<keyword evidence="3" id="KW-0964">Secreted</keyword>
<dbReference type="Pfam" id="PF11109">
    <property type="entry name" value="RFamide_26RFa"/>
    <property type="match status" value="1"/>
</dbReference>
<keyword evidence="4" id="KW-0027">Amidation</keyword>
<dbReference type="GO" id="GO:0060259">
    <property type="term" value="P:regulation of feeding behavior"/>
    <property type="evidence" value="ECO:0007669"/>
    <property type="project" value="Ensembl"/>
</dbReference>
<comment type="subcellular location">
    <subcellularLocation>
        <location evidence="1">Secreted</location>
    </subcellularLocation>
</comment>
<evidence type="ECO:0000256" key="4">
    <source>
        <dbReference type="ARBA" id="ARBA00022815"/>
    </source>
</evidence>
<dbReference type="GO" id="GO:0045777">
    <property type="term" value="P:positive regulation of blood pressure"/>
    <property type="evidence" value="ECO:0007669"/>
    <property type="project" value="Ensembl"/>
</dbReference>
<evidence type="ECO:0000313" key="7">
    <source>
        <dbReference type="Ensembl" id="ENSPSMP00000026776.1"/>
    </source>
</evidence>
<dbReference type="PANTHER" id="PTHR36476:SF1">
    <property type="entry name" value="OREXIGENIC NEUROPEPTIDE QRFP"/>
    <property type="match status" value="1"/>
</dbReference>
<reference evidence="7" key="1">
    <citation type="submission" date="2025-08" db="UniProtKB">
        <authorList>
            <consortium name="Ensembl"/>
        </authorList>
    </citation>
    <scope>IDENTIFICATION</scope>
</reference>
<dbReference type="InterPro" id="IPR024565">
    <property type="entry name" value="P518"/>
</dbReference>
<keyword evidence="5" id="KW-0527">Neuropeptide</keyword>
<dbReference type="GO" id="GO:0005576">
    <property type="term" value="C:extracellular region"/>
    <property type="evidence" value="ECO:0007669"/>
    <property type="project" value="UniProtKB-SubCell"/>
</dbReference>
<dbReference type="GO" id="GO:0031854">
    <property type="term" value="F:orexigenic neuropeptide QRFP receptor binding"/>
    <property type="evidence" value="ECO:0007669"/>
    <property type="project" value="Ensembl"/>
</dbReference>
<name>A0A8C9A0S1_PROSS</name>
<dbReference type="Ensembl" id="ENSPSMT00000030994.1">
    <property type="protein sequence ID" value="ENSPSMP00000026776.1"/>
    <property type="gene ID" value="ENSPSMG00000018767.1"/>
</dbReference>
<evidence type="ECO:0000256" key="5">
    <source>
        <dbReference type="ARBA" id="ARBA00023320"/>
    </source>
</evidence>
<dbReference type="GeneTree" id="ENSGT00390000015756"/>